<dbReference type="InterPro" id="IPR036291">
    <property type="entry name" value="NAD(P)-bd_dom_sf"/>
</dbReference>
<name>A0A3B0WQV8_9ZZZZ</name>
<organism evidence="3">
    <name type="scientific">hydrothermal vent metagenome</name>
    <dbReference type="NCBI Taxonomy" id="652676"/>
    <lineage>
        <taxon>unclassified sequences</taxon>
        <taxon>metagenomes</taxon>
        <taxon>ecological metagenomes</taxon>
    </lineage>
</organism>
<evidence type="ECO:0000313" key="3">
    <source>
        <dbReference type="EMBL" id="VAW46636.1"/>
    </source>
</evidence>
<evidence type="ECO:0000256" key="1">
    <source>
        <dbReference type="ARBA" id="ARBA00006484"/>
    </source>
</evidence>
<dbReference type="SUPFAM" id="SSF51735">
    <property type="entry name" value="NAD(P)-binding Rossmann-fold domains"/>
    <property type="match status" value="1"/>
</dbReference>
<dbReference type="PANTHER" id="PTHR44196">
    <property type="entry name" value="DEHYDROGENASE/REDUCTASE SDR FAMILY MEMBER 7B"/>
    <property type="match status" value="1"/>
</dbReference>
<feature type="non-terminal residue" evidence="3">
    <location>
        <position position="57"/>
    </location>
</feature>
<comment type="similarity">
    <text evidence="1">Belongs to the short-chain dehydrogenases/reductases (SDR) family.</text>
</comment>
<proteinExistence type="inferred from homology"/>
<dbReference type="PANTHER" id="PTHR44196:SF1">
    <property type="entry name" value="DEHYDROGENASE_REDUCTASE SDR FAMILY MEMBER 7B"/>
    <property type="match status" value="1"/>
</dbReference>
<dbReference type="Pfam" id="PF00106">
    <property type="entry name" value="adh_short"/>
    <property type="match status" value="1"/>
</dbReference>
<dbReference type="InterPro" id="IPR002347">
    <property type="entry name" value="SDR_fam"/>
</dbReference>
<dbReference type="Gene3D" id="3.40.50.720">
    <property type="entry name" value="NAD(P)-binding Rossmann-like Domain"/>
    <property type="match status" value="1"/>
</dbReference>
<reference evidence="3" key="1">
    <citation type="submission" date="2018-06" db="EMBL/GenBank/DDBJ databases">
        <authorList>
            <person name="Zhirakovskaya E."/>
        </authorList>
    </citation>
    <scope>NUCLEOTIDE SEQUENCE</scope>
</reference>
<dbReference type="EMBL" id="UOFA01000295">
    <property type="protein sequence ID" value="VAW46636.1"/>
    <property type="molecule type" value="Genomic_DNA"/>
</dbReference>
<dbReference type="GO" id="GO:0016491">
    <property type="term" value="F:oxidoreductase activity"/>
    <property type="evidence" value="ECO:0007669"/>
    <property type="project" value="UniProtKB-KW"/>
</dbReference>
<keyword evidence="2" id="KW-0560">Oxidoreductase</keyword>
<dbReference type="AlphaFoldDB" id="A0A3B0WQV8"/>
<sequence>MTQFKNKVVLITGASRGIGAAIAHQFAEQGAQVIVSSRSQQGIDAVATAIQTKGGQA</sequence>
<dbReference type="GO" id="GO:0016020">
    <property type="term" value="C:membrane"/>
    <property type="evidence" value="ECO:0007669"/>
    <property type="project" value="TreeGrafter"/>
</dbReference>
<evidence type="ECO:0000256" key="2">
    <source>
        <dbReference type="ARBA" id="ARBA00023002"/>
    </source>
</evidence>
<evidence type="ECO:0008006" key="4">
    <source>
        <dbReference type="Google" id="ProtNLM"/>
    </source>
</evidence>
<protein>
    <recommendedName>
        <fullName evidence="4">3-oxoacyl-[acyl-carrier-protein] reductase</fullName>
    </recommendedName>
</protein>
<gene>
    <name evidence="3" type="ORF">MNBD_GAMMA02-722</name>
</gene>
<accession>A0A3B0WQV8</accession>